<feature type="compositionally biased region" description="Basic residues" evidence="1">
    <location>
        <begin position="22"/>
        <end position="35"/>
    </location>
</feature>
<feature type="compositionally biased region" description="Basic residues" evidence="1">
    <location>
        <begin position="49"/>
        <end position="60"/>
    </location>
</feature>
<reference evidence="2" key="1">
    <citation type="submission" date="2023-03" db="EMBL/GenBank/DDBJ databases">
        <title>Massive genome expansion in bonnet fungi (Mycena s.s.) driven by repeated elements and novel gene families across ecological guilds.</title>
        <authorList>
            <consortium name="Lawrence Berkeley National Laboratory"/>
            <person name="Harder C.B."/>
            <person name="Miyauchi S."/>
            <person name="Viragh M."/>
            <person name="Kuo A."/>
            <person name="Thoen E."/>
            <person name="Andreopoulos B."/>
            <person name="Lu D."/>
            <person name="Skrede I."/>
            <person name="Drula E."/>
            <person name="Henrissat B."/>
            <person name="Morin E."/>
            <person name="Kohler A."/>
            <person name="Barry K."/>
            <person name="LaButti K."/>
            <person name="Morin E."/>
            <person name="Salamov A."/>
            <person name="Lipzen A."/>
            <person name="Mereny Z."/>
            <person name="Hegedus B."/>
            <person name="Baldrian P."/>
            <person name="Stursova M."/>
            <person name="Weitz H."/>
            <person name="Taylor A."/>
            <person name="Grigoriev I.V."/>
            <person name="Nagy L.G."/>
            <person name="Martin F."/>
            <person name="Kauserud H."/>
        </authorList>
    </citation>
    <scope>NUCLEOTIDE SEQUENCE</scope>
    <source>
        <strain evidence="2">CBHHK173m</strain>
    </source>
</reference>
<gene>
    <name evidence="2" type="ORF">B0H15DRAFT_901138</name>
</gene>
<proteinExistence type="predicted"/>
<name>A0AAD6UC52_9AGAR</name>
<dbReference type="AlphaFoldDB" id="A0AAD6UC52"/>
<feature type="non-terminal residue" evidence="2">
    <location>
        <position position="1"/>
    </location>
</feature>
<sequence>QCVVEVASRLRRFPPGASPRAQSRRASSRSHRLHAVARSAASGPPPAARQRRRGRERRRLFPPGPHYETEYPRDTCQCFVVTAFLSRVSEH</sequence>
<evidence type="ECO:0000256" key="1">
    <source>
        <dbReference type="SAM" id="MobiDB-lite"/>
    </source>
</evidence>
<protein>
    <submittedName>
        <fullName evidence="2">Uncharacterized protein</fullName>
    </submittedName>
</protein>
<evidence type="ECO:0000313" key="2">
    <source>
        <dbReference type="EMBL" id="KAJ7098625.1"/>
    </source>
</evidence>
<feature type="region of interest" description="Disordered" evidence="1">
    <location>
        <begin position="13"/>
        <end position="68"/>
    </location>
</feature>
<dbReference type="Proteomes" id="UP001222325">
    <property type="component" value="Unassembled WGS sequence"/>
</dbReference>
<dbReference type="EMBL" id="JARJCN010000008">
    <property type="protein sequence ID" value="KAJ7098625.1"/>
    <property type="molecule type" value="Genomic_DNA"/>
</dbReference>
<organism evidence="2 3">
    <name type="scientific">Mycena belliarum</name>
    <dbReference type="NCBI Taxonomy" id="1033014"/>
    <lineage>
        <taxon>Eukaryota</taxon>
        <taxon>Fungi</taxon>
        <taxon>Dikarya</taxon>
        <taxon>Basidiomycota</taxon>
        <taxon>Agaricomycotina</taxon>
        <taxon>Agaricomycetes</taxon>
        <taxon>Agaricomycetidae</taxon>
        <taxon>Agaricales</taxon>
        <taxon>Marasmiineae</taxon>
        <taxon>Mycenaceae</taxon>
        <taxon>Mycena</taxon>
    </lineage>
</organism>
<comment type="caution">
    <text evidence="2">The sequence shown here is derived from an EMBL/GenBank/DDBJ whole genome shotgun (WGS) entry which is preliminary data.</text>
</comment>
<keyword evidence="3" id="KW-1185">Reference proteome</keyword>
<accession>A0AAD6UC52</accession>
<evidence type="ECO:0000313" key="3">
    <source>
        <dbReference type="Proteomes" id="UP001222325"/>
    </source>
</evidence>